<dbReference type="InterPro" id="IPR004681">
    <property type="entry name" value="TRAP_DctM"/>
</dbReference>
<accession>A0A1G8SF62</accession>
<feature type="transmembrane region" description="Helical" evidence="8">
    <location>
        <begin position="221"/>
        <end position="240"/>
    </location>
</feature>
<evidence type="ECO:0000256" key="8">
    <source>
        <dbReference type="SAM" id="Phobius"/>
    </source>
</evidence>
<dbReference type="RefSeq" id="WP_175491517.1">
    <property type="nucleotide sequence ID" value="NZ_FNEB01000011.1"/>
</dbReference>
<feature type="transmembrane region" description="Helical" evidence="8">
    <location>
        <begin position="363"/>
        <end position="389"/>
    </location>
</feature>
<dbReference type="PANTHER" id="PTHR33362">
    <property type="entry name" value="SIALIC ACID TRAP TRANSPORTER PERMEASE PROTEIN SIAT-RELATED"/>
    <property type="match status" value="1"/>
</dbReference>
<evidence type="ECO:0000256" key="7">
    <source>
        <dbReference type="RuleBase" id="RU369079"/>
    </source>
</evidence>
<evidence type="ECO:0000256" key="2">
    <source>
        <dbReference type="ARBA" id="ARBA00022475"/>
    </source>
</evidence>
<evidence type="ECO:0000313" key="10">
    <source>
        <dbReference type="EMBL" id="SDJ27831.1"/>
    </source>
</evidence>
<dbReference type="PANTHER" id="PTHR33362:SF5">
    <property type="entry name" value="C4-DICARBOXYLATE TRAP TRANSPORTER LARGE PERMEASE PROTEIN DCTM"/>
    <property type="match status" value="1"/>
</dbReference>
<dbReference type="GO" id="GO:0022857">
    <property type="term" value="F:transmembrane transporter activity"/>
    <property type="evidence" value="ECO:0007669"/>
    <property type="project" value="UniProtKB-UniRule"/>
</dbReference>
<dbReference type="GO" id="GO:0005886">
    <property type="term" value="C:plasma membrane"/>
    <property type="evidence" value="ECO:0007669"/>
    <property type="project" value="UniProtKB-SubCell"/>
</dbReference>
<dbReference type="Pfam" id="PF06808">
    <property type="entry name" value="DctM"/>
    <property type="match status" value="1"/>
</dbReference>
<feature type="transmembrane region" description="Helical" evidence="8">
    <location>
        <begin position="246"/>
        <end position="264"/>
    </location>
</feature>
<evidence type="ECO:0000256" key="1">
    <source>
        <dbReference type="ARBA" id="ARBA00004429"/>
    </source>
</evidence>
<feature type="transmembrane region" description="Helical" evidence="8">
    <location>
        <begin position="145"/>
        <end position="168"/>
    </location>
</feature>
<keyword evidence="3 7" id="KW-0997">Cell inner membrane</keyword>
<comment type="subcellular location">
    <subcellularLocation>
        <location evidence="1 7">Cell inner membrane</location>
        <topology evidence="1 7">Multi-pass membrane protein</topology>
    </subcellularLocation>
</comment>
<evidence type="ECO:0000256" key="5">
    <source>
        <dbReference type="ARBA" id="ARBA00022989"/>
    </source>
</evidence>
<sequence>MSGLEQGGVAFACLLLLLAVGVPVGFALASVAAIGLYLSVGASFVLTTFKTTPYTLASDYTFVVVPMFVLMGAIAGRAGIIGDLYFAAQAVLSRVRGSLFMATIMAQAGFAAASGSTVVASGVFTRMALPEMLKFRYDPGVSAGCIAAAGTLAGLIPPSIAMVLYALLTGEPVGALLIAGILPGVLTAGAYMFGIRLFLIVRPEWAPDVQEQITWPMRFRALSKVWSVLLLMILVMGGIYSGLFPPSAAGAVGAAGALFIALSMRRIGANQIWEALLESARITAMIFLIVIGGLVFSRFLLISGFIGDIRAFVTATELGVAGFLAMTVVLFLLLGMFLDSVSLLVIAVPFLYPISQTLGIDPIWFAVIIVKLIEIAAISPPVGLNLYAVLASADGRVKTGQLFKGVLPFLAIEMVVLALLLAFPAIATFLPATMG</sequence>
<dbReference type="AlphaFoldDB" id="A0A1G8SF62"/>
<reference evidence="10 11" key="1">
    <citation type="submission" date="2016-10" db="EMBL/GenBank/DDBJ databases">
        <authorList>
            <person name="de Groot N.N."/>
        </authorList>
    </citation>
    <scope>NUCLEOTIDE SEQUENCE [LARGE SCALE GENOMIC DNA]</scope>
    <source>
        <strain evidence="10 11">DSM 28010</strain>
    </source>
</reference>
<comment type="function">
    <text evidence="7">Part of the tripartite ATP-independent periplasmic (TRAP) transport system.</text>
</comment>
<feature type="transmembrane region" description="Helical" evidence="8">
    <location>
        <begin position="174"/>
        <end position="200"/>
    </location>
</feature>
<organism evidence="10 11">
    <name type="scientific">Lutimaribacter saemankumensis</name>
    <dbReference type="NCBI Taxonomy" id="490829"/>
    <lineage>
        <taxon>Bacteria</taxon>
        <taxon>Pseudomonadati</taxon>
        <taxon>Pseudomonadota</taxon>
        <taxon>Alphaproteobacteria</taxon>
        <taxon>Rhodobacterales</taxon>
        <taxon>Roseobacteraceae</taxon>
        <taxon>Lutimaribacter</taxon>
    </lineage>
</organism>
<feature type="transmembrane region" description="Helical" evidence="8">
    <location>
        <begin position="318"/>
        <end position="351"/>
    </location>
</feature>
<name>A0A1G8SF62_9RHOB</name>
<feature type="transmembrane region" description="Helical" evidence="8">
    <location>
        <begin position="285"/>
        <end position="306"/>
    </location>
</feature>
<protein>
    <submittedName>
        <fullName evidence="10">TRAP transporter, DctM subunit</fullName>
    </submittedName>
</protein>
<dbReference type="Proteomes" id="UP000199340">
    <property type="component" value="Unassembled WGS sequence"/>
</dbReference>
<keyword evidence="7" id="KW-0813">Transport</keyword>
<keyword evidence="6 8" id="KW-0472">Membrane</keyword>
<evidence type="ECO:0000256" key="6">
    <source>
        <dbReference type="ARBA" id="ARBA00023136"/>
    </source>
</evidence>
<gene>
    <name evidence="10" type="ORF">SAMN05421850_11155</name>
</gene>
<evidence type="ECO:0000256" key="4">
    <source>
        <dbReference type="ARBA" id="ARBA00022692"/>
    </source>
</evidence>
<dbReference type="PIRSF" id="PIRSF006066">
    <property type="entry name" value="HI0050"/>
    <property type="match status" value="1"/>
</dbReference>
<dbReference type="EMBL" id="FNEB01000011">
    <property type="protein sequence ID" value="SDJ27831.1"/>
    <property type="molecule type" value="Genomic_DNA"/>
</dbReference>
<dbReference type="STRING" id="490829.SAMN05421850_11155"/>
<evidence type="ECO:0000259" key="9">
    <source>
        <dbReference type="Pfam" id="PF06808"/>
    </source>
</evidence>
<feature type="domain" description="TRAP C4-dicarboxylate transport system permease DctM subunit" evidence="9">
    <location>
        <begin position="11"/>
        <end position="426"/>
    </location>
</feature>
<feature type="transmembrane region" description="Helical" evidence="8">
    <location>
        <begin position="99"/>
        <end position="124"/>
    </location>
</feature>
<keyword evidence="11" id="KW-1185">Reference proteome</keyword>
<proteinExistence type="predicted"/>
<keyword evidence="2" id="KW-1003">Cell membrane</keyword>
<keyword evidence="5 8" id="KW-1133">Transmembrane helix</keyword>
<feature type="transmembrane region" description="Helical" evidence="8">
    <location>
        <begin position="61"/>
        <end position="87"/>
    </location>
</feature>
<dbReference type="InterPro" id="IPR010656">
    <property type="entry name" value="DctM"/>
</dbReference>
<keyword evidence="4 8" id="KW-0812">Transmembrane</keyword>
<evidence type="ECO:0000256" key="3">
    <source>
        <dbReference type="ARBA" id="ARBA00022519"/>
    </source>
</evidence>
<feature type="transmembrane region" description="Helical" evidence="8">
    <location>
        <begin position="409"/>
        <end position="430"/>
    </location>
</feature>
<feature type="transmembrane region" description="Helical" evidence="8">
    <location>
        <begin position="31"/>
        <end position="49"/>
    </location>
</feature>
<evidence type="ECO:0000313" key="11">
    <source>
        <dbReference type="Proteomes" id="UP000199340"/>
    </source>
</evidence>